<dbReference type="PANTHER" id="PTHR10003">
    <property type="entry name" value="SUPEROXIDE DISMUTASE CU-ZN -RELATED"/>
    <property type="match status" value="1"/>
</dbReference>
<dbReference type="SUPFAM" id="SSF49329">
    <property type="entry name" value="Cu,Zn superoxide dismutase-like"/>
    <property type="match status" value="1"/>
</dbReference>
<dbReference type="STRING" id="85681.V4SZT3"/>
<dbReference type="InParanoid" id="V4SZT3"/>
<dbReference type="Gene3D" id="2.60.40.200">
    <property type="entry name" value="Superoxide dismutase, copper/zinc binding domain"/>
    <property type="match status" value="1"/>
</dbReference>
<accession>V4SZT3</accession>
<evidence type="ECO:0000313" key="4">
    <source>
        <dbReference type="Proteomes" id="UP000030687"/>
    </source>
</evidence>
<dbReference type="InterPro" id="IPR001424">
    <property type="entry name" value="SOD_Cu_Zn_dom"/>
</dbReference>
<dbReference type="Proteomes" id="UP000030687">
    <property type="component" value="Unassembled WGS sequence"/>
</dbReference>
<dbReference type="Gramene" id="ESR46367">
    <property type="protein sequence ID" value="ESR46367"/>
    <property type="gene ID" value="CICLE_v10002663mg"/>
</dbReference>
<protein>
    <recommendedName>
        <fullName evidence="2">Superoxide dismutase copper/zinc binding domain-containing protein</fullName>
    </recommendedName>
</protein>
<evidence type="ECO:0000256" key="1">
    <source>
        <dbReference type="ARBA" id="ARBA00023008"/>
    </source>
</evidence>
<organism evidence="3 4">
    <name type="scientific">Citrus clementina</name>
    <name type="common">Clementine</name>
    <name type="synonym">Citrus deliciosa x Citrus sinensis</name>
    <dbReference type="NCBI Taxonomy" id="85681"/>
    <lineage>
        <taxon>Eukaryota</taxon>
        <taxon>Viridiplantae</taxon>
        <taxon>Streptophyta</taxon>
        <taxon>Embryophyta</taxon>
        <taxon>Tracheophyta</taxon>
        <taxon>Spermatophyta</taxon>
        <taxon>Magnoliopsida</taxon>
        <taxon>eudicotyledons</taxon>
        <taxon>Gunneridae</taxon>
        <taxon>Pentapetalae</taxon>
        <taxon>rosids</taxon>
        <taxon>malvids</taxon>
        <taxon>Sapindales</taxon>
        <taxon>Rutaceae</taxon>
        <taxon>Aurantioideae</taxon>
        <taxon>Citrus</taxon>
    </lineage>
</organism>
<gene>
    <name evidence="3" type="ORF">CICLE_v10002663mg</name>
</gene>
<dbReference type="InterPro" id="IPR024134">
    <property type="entry name" value="SOD_Cu/Zn_/chaperone"/>
</dbReference>
<dbReference type="EMBL" id="KI536799">
    <property type="protein sequence ID" value="ESR46367.1"/>
    <property type="molecule type" value="Genomic_DNA"/>
</dbReference>
<dbReference type="InterPro" id="IPR036423">
    <property type="entry name" value="SOD-like_Cu/Zn_dom_sf"/>
</dbReference>
<feature type="domain" description="Superoxide dismutase copper/zinc binding" evidence="2">
    <location>
        <begin position="42"/>
        <end position="136"/>
    </location>
</feature>
<dbReference type="GO" id="GO:0005507">
    <property type="term" value="F:copper ion binding"/>
    <property type="evidence" value="ECO:0007669"/>
    <property type="project" value="InterPro"/>
</dbReference>
<dbReference type="AlphaFoldDB" id="V4SZT3"/>
<name>V4SZT3_CITCL</name>
<evidence type="ECO:0000259" key="2">
    <source>
        <dbReference type="Pfam" id="PF00080"/>
    </source>
</evidence>
<keyword evidence="1" id="KW-0186">Copper</keyword>
<dbReference type="KEGG" id="cic:CICLE_v10002663mg"/>
<sequence length="175" mass="18985">MPSSFSFLFWRSYSKIVNKMVKAVAVLGQTHADETVEESDADGTVTFSQEGNRQTRVGGRFTDLEPDGAYALVIHQYGDIRDGWKSTGDRFKPAGIAGVIAHFVADDEGTARFDLGTKADLSGENSVMSRGLVLHVFDSSNPCLNVSSGSIPRPDINWDKYLGPGVDWAVIGLAR</sequence>
<dbReference type="GO" id="GO:0006801">
    <property type="term" value="P:superoxide metabolic process"/>
    <property type="evidence" value="ECO:0007669"/>
    <property type="project" value="InterPro"/>
</dbReference>
<reference evidence="3 4" key="1">
    <citation type="submission" date="2013-10" db="EMBL/GenBank/DDBJ databases">
        <authorList>
            <consortium name="International Citrus Genome Consortium"/>
            <person name="Jenkins J."/>
            <person name="Schmutz J."/>
            <person name="Prochnik S."/>
            <person name="Rokhsar D."/>
            <person name="Gmitter F."/>
            <person name="Ollitrault P."/>
            <person name="Machado M."/>
            <person name="Talon M."/>
            <person name="Wincker P."/>
            <person name="Jaillon O."/>
            <person name="Morgante M."/>
        </authorList>
    </citation>
    <scope>NUCLEOTIDE SEQUENCE</scope>
    <source>
        <strain evidence="4">cv. Clemenules</strain>
    </source>
</reference>
<evidence type="ECO:0000313" key="3">
    <source>
        <dbReference type="EMBL" id="ESR46367.1"/>
    </source>
</evidence>
<keyword evidence="4" id="KW-1185">Reference proteome</keyword>
<proteinExistence type="predicted"/>
<dbReference type="Pfam" id="PF00080">
    <property type="entry name" value="Sod_Cu"/>
    <property type="match status" value="1"/>
</dbReference>